<dbReference type="GO" id="GO:0015078">
    <property type="term" value="F:proton transmembrane transporter activity"/>
    <property type="evidence" value="ECO:0007669"/>
    <property type="project" value="UniProtKB-UniRule"/>
</dbReference>
<comment type="subcellular location">
    <subcellularLocation>
        <location evidence="8">Cell inner membrane</location>
        <topology evidence="8">Multi-pass membrane protein</topology>
    </subcellularLocation>
    <subcellularLocation>
        <location evidence="1">Membrane</location>
        <topology evidence="1">Multi-pass membrane protein</topology>
    </subcellularLocation>
</comment>
<comment type="function">
    <text evidence="8">Required for H(+) efflux immediately after light irradiation to form a rapid H(+) concentration gradient across the thylakoid membranes. Together with PxcL, contributes to transient H(+) uptake following dark to light transition.</text>
</comment>
<keyword evidence="3 8" id="KW-0812">Transmembrane</keyword>
<dbReference type="EMBL" id="ANNX02000016">
    <property type="protein sequence ID" value="KYC42822.1"/>
    <property type="molecule type" value="Genomic_DNA"/>
</dbReference>
<keyword evidence="4 8" id="KW-0375">Hydrogen ion transport</keyword>
<dbReference type="GO" id="GO:0005886">
    <property type="term" value="C:plasma membrane"/>
    <property type="evidence" value="ECO:0007669"/>
    <property type="project" value="UniProtKB-SubCell"/>
</dbReference>
<keyword evidence="2 8" id="KW-0813">Transport</keyword>
<evidence type="ECO:0000256" key="4">
    <source>
        <dbReference type="ARBA" id="ARBA00022781"/>
    </source>
</evidence>
<dbReference type="PANTHER" id="PTHR33650">
    <property type="entry name" value="CHLOROPLAST ENVELOPE MEMBRANE PROTEIN-RELATED"/>
    <property type="match status" value="1"/>
</dbReference>
<dbReference type="OrthoDB" id="418298at2"/>
<sequence>MKNYITPSRSDKLVNKINSAVHESYQWFFNTPERALEQAYQMALKIKEIELTHFGGDKVSLQSGEYSQNLLDCFQIDVEKYLNTIKIRLVEFKTSRLFQKNSNYAFLDKLKLIDEVLTRYNNWDLEVPKPKVIDSTQKSIVLTIENQQPRLKSASQLNLNGVESVTKKTGVLPRSIGRTIRKITNDMGPNSQEDLVRNFQVSRQTTRLAINCLILLIITPLVTQSVSKQFLILPAVEHFRGSESTPIFLHSEMKEEAFKELQSFEEELKFERLLKHSPHISAEAIEEKLSIKIDEIAKEFKHKSNSAVANVFSDLLGLIAFAGVIVTNRRGIAAIKSFLNEIVYGLSDSAKAFIIILVTDIFVGFHSQHGWEVILESTASHLGVPADRNMIFLFIATFPVLLDTIVKYWIFRYLNQISPSAVATLKNMNE</sequence>
<dbReference type="STRING" id="128403.WA1_11890"/>
<evidence type="ECO:0000256" key="7">
    <source>
        <dbReference type="ARBA" id="ARBA00023136"/>
    </source>
</evidence>
<feature type="transmembrane region" description="Helical" evidence="8">
    <location>
        <begin position="307"/>
        <end position="328"/>
    </location>
</feature>
<accession>A0A139XDY5</accession>
<comment type="similarity">
    <text evidence="8">Belongs to the CemA family.</text>
</comment>
<feature type="transmembrane region" description="Helical" evidence="8">
    <location>
        <begin position="349"/>
        <end position="371"/>
    </location>
</feature>
<proteinExistence type="inferred from homology"/>
<protein>
    <recommendedName>
        <fullName evidence="8">Proton extrusion protein PxcA</fullName>
    </recommendedName>
</protein>
<evidence type="ECO:0000256" key="3">
    <source>
        <dbReference type="ARBA" id="ARBA00022692"/>
    </source>
</evidence>
<dbReference type="AlphaFoldDB" id="A0A139XDY5"/>
<dbReference type="Proteomes" id="UP000076925">
    <property type="component" value="Unassembled WGS sequence"/>
</dbReference>
<evidence type="ECO:0000256" key="6">
    <source>
        <dbReference type="ARBA" id="ARBA00023065"/>
    </source>
</evidence>
<evidence type="ECO:0000256" key="5">
    <source>
        <dbReference type="ARBA" id="ARBA00022989"/>
    </source>
</evidence>
<keyword evidence="7 8" id="KW-0472">Membrane</keyword>
<keyword evidence="8" id="KW-1003">Cell membrane</keyword>
<dbReference type="RefSeq" id="WP_017749097.1">
    <property type="nucleotide sequence ID" value="NZ_KQ976354.1"/>
</dbReference>
<dbReference type="PANTHER" id="PTHR33650:SF2">
    <property type="entry name" value="CHLOROPLAST ENVELOPE MEMBRANE PROTEIN"/>
    <property type="match status" value="1"/>
</dbReference>
<feature type="transmembrane region" description="Helical" evidence="8">
    <location>
        <begin position="208"/>
        <end position="226"/>
    </location>
</feature>
<evidence type="ECO:0000313" key="10">
    <source>
        <dbReference type="Proteomes" id="UP000076925"/>
    </source>
</evidence>
<gene>
    <name evidence="8" type="primary">pxcA</name>
    <name evidence="9" type="ORF">WA1_11890</name>
</gene>
<keyword evidence="8" id="KW-0997">Cell inner membrane</keyword>
<comment type="caution">
    <text evidence="9">The sequence shown here is derived from an EMBL/GenBank/DDBJ whole genome shotgun (WGS) entry which is preliminary data.</text>
</comment>
<reference evidence="9 10" key="1">
    <citation type="journal article" date="2013" name="Genome Biol. Evol.">
        <title>Genomes of Stigonematalean cyanobacteria (subsection V) and the evolution of oxygenic photosynthesis from prokaryotes to plastids.</title>
        <authorList>
            <person name="Dagan T."/>
            <person name="Roettger M."/>
            <person name="Stucken K."/>
            <person name="Landan G."/>
            <person name="Koch R."/>
            <person name="Major P."/>
            <person name="Gould S.B."/>
            <person name="Goremykin V.V."/>
            <person name="Rippka R."/>
            <person name="Tandeau de Marsac N."/>
            <person name="Gugger M."/>
            <person name="Lockhart P.J."/>
            <person name="Allen J.F."/>
            <person name="Brune I."/>
            <person name="Maus I."/>
            <person name="Puhler A."/>
            <person name="Martin W.F."/>
        </authorList>
    </citation>
    <scope>NUCLEOTIDE SEQUENCE [LARGE SCALE GENOMIC DNA]</scope>
    <source>
        <strain evidence="9 10">PCC 7110</strain>
    </source>
</reference>
<evidence type="ECO:0000256" key="1">
    <source>
        <dbReference type="ARBA" id="ARBA00004141"/>
    </source>
</evidence>
<evidence type="ECO:0000256" key="2">
    <source>
        <dbReference type="ARBA" id="ARBA00022448"/>
    </source>
</evidence>
<dbReference type="InterPro" id="IPR004282">
    <property type="entry name" value="CemA"/>
</dbReference>
<feature type="transmembrane region" description="Helical" evidence="8">
    <location>
        <begin position="391"/>
        <end position="410"/>
    </location>
</feature>
<evidence type="ECO:0000313" key="9">
    <source>
        <dbReference type="EMBL" id="KYC42822.1"/>
    </source>
</evidence>
<name>A0A139XDY5_9CYAN</name>
<dbReference type="Pfam" id="PF03040">
    <property type="entry name" value="CemA"/>
    <property type="match status" value="1"/>
</dbReference>
<keyword evidence="10" id="KW-1185">Reference proteome</keyword>
<dbReference type="HAMAP" id="MF_01308">
    <property type="entry name" value="CemA_PxcA"/>
    <property type="match status" value="1"/>
</dbReference>
<evidence type="ECO:0000256" key="8">
    <source>
        <dbReference type="HAMAP-Rule" id="MF_01308"/>
    </source>
</evidence>
<keyword evidence="5 8" id="KW-1133">Transmembrane helix</keyword>
<keyword evidence="6 8" id="KW-0406">Ion transport</keyword>
<organism evidence="9 10">
    <name type="scientific">Scytonema hofmannii PCC 7110</name>
    <dbReference type="NCBI Taxonomy" id="128403"/>
    <lineage>
        <taxon>Bacteria</taxon>
        <taxon>Bacillati</taxon>
        <taxon>Cyanobacteriota</taxon>
        <taxon>Cyanophyceae</taxon>
        <taxon>Nostocales</taxon>
        <taxon>Scytonemataceae</taxon>
        <taxon>Scytonema</taxon>
    </lineage>
</organism>